<dbReference type="STRING" id="243090.RB3624"/>
<dbReference type="AlphaFoldDB" id="Q7UTY1"/>
<proteinExistence type="predicted"/>
<evidence type="ECO:0000313" key="2">
    <source>
        <dbReference type="Proteomes" id="UP000001025"/>
    </source>
</evidence>
<keyword evidence="2" id="KW-1185">Reference proteome</keyword>
<accession>Q7UTY1</accession>
<gene>
    <name evidence="1" type="ordered locus">RB3624</name>
</gene>
<organism evidence="1 2">
    <name type="scientific">Rhodopirellula baltica (strain DSM 10527 / NCIMB 13988 / SH1)</name>
    <dbReference type="NCBI Taxonomy" id="243090"/>
    <lineage>
        <taxon>Bacteria</taxon>
        <taxon>Pseudomonadati</taxon>
        <taxon>Planctomycetota</taxon>
        <taxon>Planctomycetia</taxon>
        <taxon>Pirellulales</taxon>
        <taxon>Pirellulaceae</taxon>
        <taxon>Rhodopirellula</taxon>
    </lineage>
</organism>
<sequence>MPRPWYQPISLQSWCRCLVFCDFTWKHRVNASECWLCD</sequence>
<dbReference type="InParanoid" id="Q7UTY1"/>
<dbReference type="EnsemblBacteria" id="CAD73303">
    <property type="protein sequence ID" value="CAD73303"/>
    <property type="gene ID" value="RB3624"/>
</dbReference>
<dbReference type="Proteomes" id="UP000001025">
    <property type="component" value="Chromosome"/>
</dbReference>
<reference evidence="1 2" key="1">
    <citation type="journal article" date="2003" name="Proc. Natl. Acad. Sci. U.S.A.">
        <title>Complete genome sequence of the marine planctomycete Pirellula sp. strain 1.</title>
        <authorList>
            <person name="Gloeckner F.O."/>
            <person name="Kube M."/>
            <person name="Bauer M."/>
            <person name="Teeling H."/>
            <person name="Lombardot T."/>
            <person name="Ludwig W."/>
            <person name="Gade D."/>
            <person name="Beck A."/>
            <person name="Borzym K."/>
            <person name="Heitmann K."/>
            <person name="Rabus R."/>
            <person name="Schlesner H."/>
            <person name="Amann R."/>
            <person name="Reinhardt R."/>
        </authorList>
    </citation>
    <scope>NUCLEOTIDE SEQUENCE [LARGE SCALE GENOMIC DNA]</scope>
    <source>
        <strain evidence="2">DSM 10527 / NCIMB 13988 / SH1</strain>
    </source>
</reference>
<dbReference type="HOGENOM" id="CLU_3332201_0_0_0"/>
<name>Q7UTY1_RHOBA</name>
<protein>
    <submittedName>
        <fullName evidence="1">Uncharacterized protein</fullName>
    </submittedName>
</protein>
<dbReference type="EMBL" id="BX294139">
    <property type="protein sequence ID" value="CAD73303.1"/>
    <property type="molecule type" value="Genomic_DNA"/>
</dbReference>
<evidence type="ECO:0000313" key="1">
    <source>
        <dbReference type="EMBL" id="CAD73303.1"/>
    </source>
</evidence>
<dbReference type="KEGG" id="rba:RB3624"/>